<feature type="transmembrane region" description="Helical" evidence="8">
    <location>
        <begin position="75"/>
        <end position="96"/>
    </location>
</feature>
<proteinExistence type="predicted"/>
<evidence type="ECO:0000256" key="6">
    <source>
        <dbReference type="ARBA" id="ARBA00023146"/>
    </source>
</evidence>
<evidence type="ECO:0000256" key="7">
    <source>
        <dbReference type="ARBA" id="ARBA00032665"/>
    </source>
</evidence>
<dbReference type="SUPFAM" id="SSF52374">
    <property type="entry name" value="Nucleotidylyl transferase"/>
    <property type="match status" value="1"/>
</dbReference>
<comment type="caution">
    <text evidence="11">The sequence shown here is derived from an EMBL/GenBank/DDBJ whole genome shotgun (WGS) entry which is preliminary data.</text>
</comment>
<organism evidence="11 12">
    <name type="scientific">Gymnopilus dilepis</name>
    <dbReference type="NCBI Taxonomy" id="231916"/>
    <lineage>
        <taxon>Eukaryota</taxon>
        <taxon>Fungi</taxon>
        <taxon>Dikarya</taxon>
        <taxon>Basidiomycota</taxon>
        <taxon>Agaricomycotina</taxon>
        <taxon>Agaricomycetes</taxon>
        <taxon>Agaricomycetidae</taxon>
        <taxon>Agaricales</taxon>
        <taxon>Agaricineae</taxon>
        <taxon>Hymenogastraceae</taxon>
        <taxon>Gymnopilus</taxon>
    </lineage>
</organism>
<gene>
    <name evidence="11" type="ORF">CVT26_015598</name>
</gene>
<evidence type="ECO:0000256" key="2">
    <source>
        <dbReference type="ARBA" id="ARBA00022598"/>
    </source>
</evidence>
<keyword evidence="8" id="KW-0812">Transmembrane</keyword>
<dbReference type="InterPro" id="IPR002300">
    <property type="entry name" value="aa-tRNA-synth_Ia"/>
</dbReference>
<keyword evidence="5" id="KW-0648">Protein biosynthesis</keyword>
<dbReference type="STRING" id="231916.A0A409XYQ9"/>
<dbReference type="PRINTS" id="PR00984">
    <property type="entry name" value="TRNASYNTHILE"/>
</dbReference>
<sequence>MLVRSGLPSWNTFQWQCRHRRQLISRYLSSGSKPVVNNVDNKAYSNTLLLPKTDFPLRPDLKEIEKTYRPLTCEGLFLCFTTGLLMLMVTFIWDIINRFQLLQGRKIHYVPGWDCHGLPIENKAMKEMQRSHLDTPPAIIRQGAQATALREIDSQREQFRTLAVMADWDSKEKTYRTLDRKYEIRQLRVFQKMVEKGQIYRQHRPVHYSPSSHSALAEAELEYKDDHVSHSVYVTFDLDLDSATSIHDTLRKIVREGENVQLLVWTTTPWTLSANMGIAVHEELVYTLVRRQDLKDAGIQVVAQDRVEALAKVLGPVEILDDIPGKDLIGLSYKPMFSLSAKPFKVIHAPHVTALSGTGLVHCAPAHGAEDYDAFRLLNLLIPSTSSSAGSNIVCHVNDKGQFSTEVADVVGPEHASRIVGKSVLGDGNKEMVLLLKELGKVLKVERIKHRYPYDWKTNEPIIVTATSQWFANLDHIKEDALNALEKVTFFPESSRNRLESFIRSRSEWCISRQRAWGVPIPALHHIPSGRVVLDSRTLDWIITKLEDQSLDWWESPVEHFVPPWLMSESDGNKPLSEVWEKGRDTMDVWFDSGTSWAMLSEMGVGRGRPAWEGGPEREVDADLCLEGSDQHRGWFQSQLLTAVGSRAAEEPPVPPYAALITHGMVLDEKGKKMSKSLGNIISPMTVIHGSPDKKHPVYGVDVLRLWVAAVDFWRDMSIGPTVLAQAVESLRKLRNSARFCLGNMGTKEVMEGLKRANKAEMNILDRYVMNELYTLEQTALEGYKAYNFPKVITALNNFANITLSSLYFDVTKDCLYADSIQSLERRAVLTVLEHVLGTITKVLAPVLPYLAEEIHATWKADGKSVFMTPWTPLSEEWKDLQAASDMAQLLSVRNTVLSLLEMARRDKNLKSSLEAEVEIVYPDGVEGNELVKLLRREENYLKTLLIVSNTSVRREGDMSSEAPEWHYSSVDKQSEVPTGRFLSIHVRPSHLHKCPRCWTFTRDSSEDLCGRCGTVVRVDHNFA</sequence>
<evidence type="ECO:0000259" key="9">
    <source>
        <dbReference type="Pfam" id="PF00133"/>
    </source>
</evidence>
<dbReference type="InParanoid" id="A0A409XYQ9"/>
<dbReference type="InterPro" id="IPR002301">
    <property type="entry name" value="Ile-tRNA-ligase"/>
</dbReference>
<feature type="domain" description="Aminoacyl-tRNA synthetase class Ia" evidence="9">
    <location>
        <begin position="90"/>
        <end position="719"/>
    </location>
</feature>
<evidence type="ECO:0000313" key="12">
    <source>
        <dbReference type="Proteomes" id="UP000284706"/>
    </source>
</evidence>
<dbReference type="Gene3D" id="1.10.730.20">
    <property type="match status" value="1"/>
</dbReference>
<keyword evidence="8" id="KW-1133">Transmembrane helix</keyword>
<evidence type="ECO:0000256" key="3">
    <source>
        <dbReference type="ARBA" id="ARBA00022741"/>
    </source>
</evidence>
<evidence type="ECO:0000313" key="11">
    <source>
        <dbReference type="EMBL" id="PPQ95859.1"/>
    </source>
</evidence>
<dbReference type="Gene3D" id="3.90.740.10">
    <property type="entry name" value="Valyl/Leucyl/Isoleucyl-tRNA synthetase, editing domain"/>
    <property type="match status" value="1"/>
</dbReference>
<dbReference type="InterPro" id="IPR014729">
    <property type="entry name" value="Rossmann-like_a/b/a_fold"/>
</dbReference>
<accession>A0A409XYQ9</accession>
<dbReference type="InterPro" id="IPR009080">
    <property type="entry name" value="tRNAsynth_Ia_anticodon-bd"/>
</dbReference>
<evidence type="ECO:0000256" key="5">
    <source>
        <dbReference type="ARBA" id="ARBA00022917"/>
    </source>
</evidence>
<dbReference type="Pfam" id="PF00133">
    <property type="entry name" value="tRNA-synt_1"/>
    <property type="match status" value="1"/>
</dbReference>
<protein>
    <recommendedName>
        <fullName evidence="1">isoleucine--tRNA ligase</fullName>
        <ecNumber evidence="1">6.1.1.5</ecNumber>
    </recommendedName>
    <alternativeName>
        <fullName evidence="7">Isoleucyl-tRNA synthetase</fullName>
    </alternativeName>
</protein>
<dbReference type="EMBL" id="NHYE01001409">
    <property type="protein sequence ID" value="PPQ95859.1"/>
    <property type="molecule type" value="Genomic_DNA"/>
</dbReference>
<keyword evidence="2" id="KW-0436">Ligase</keyword>
<dbReference type="GO" id="GO:0006428">
    <property type="term" value="P:isoleucyl-tRNA aminoacylation"/>
    <property type="evidence" value="ECO:0007669"/>
    <property type="project" value="InterPro"/>
</dbReference>
<dbReference type="GO" id="GO:0005524">
    <property type="term" value="F:ATP binding"/>
    <property type="evidence" value="ECO:0007669"/>
    <property type="project" value="UniProtKB-KW"/>
</dbReference>
<name>A0A409XYQ9_9AGAR</name>
<keyword evidence="6" id="KW-0030">Aminoacyl-tRNA synthetase</keyword>
<dbReference type="CDD" id="cd07960">
    <property type="entry name" value="Anticodon_Ia_Ile_BEm"/>
    <property type="match status" value="1"/>
</dbReference>
<feature type="domain" description="Methionyl/Valyl/Leucyl/Isoleucyl-tRNA synthetase anticodon-binding" evidence="10">
    <location>
        <begin position="766"/>
        <end position="920"/>
    </location>
</feature>
<dbReference type="SUPFAM" id="SSF50677">
    <property type="entry name" value="ValRS/IleRS/LeuRS editing domain"/>
    <property type="match status" value="1"/>
</dbReference>
<keyword evidence="4" id="KW-0067">ATP-binding</keyword>
<evidence type="ECO:0000256" key="1">
    <source>
        <dbReference type="ARBA" id="ARBA00013165"/>
    </source>
</evidence>
<dbReference type="GO" id="GO:0032543">
    <property type="term" value="P:mitochondrial translation"/>
    <property type="evidence" value="ECO:0007669"/>
    <property type="project" value="TreeGrafter"/>
</dbReference>
<dbReference type="InterPro" id="IPR033708">
    <property type="entry name" value="Anticodon_Ile_BEm"/>
</dbReference>
<dbReference type="AlphaFoldDB" id="A0A409XYQ9"/>
<dbReference type="InterPro" id="IPR050081">
    <property type="entry name" value="Ile-tRNA_ligase"/>
</dbReference>
<evidence type="ECO:0000256" key="4">
    <source>
        <dbReference type="ARBA" id="ARBA00022840"/>
    </source>
</evidence>
<dbReference type="SUPFAM" id="SSF47323">
    <property type="entry name" value="Anticodon-binding domain of a subclass of class I aminoacyl-tRNA synthetases"/>
    <property type="match status" value="1"/>
</dbReference>
<evidence type="ECO:0000259" key="10">
    <source>
        <dbReference type="Pfam" id="PF08264"/>
    </source>
</evidence>
<dbReference type="InterPro" id="IPR009008">
    <property type="entry name" value="Val/Leu/Ile-tRNA-synth_edit"/>
</dbReference>
<dbReference type="GO" id="GO:0005739">
    <property type="term" value="C:mitochondrion"/>
    <property type="evidence" value="ECO:0007669"/>
    <property type="project" value="TreeGrafter"/>
</dbReference>
<dbReference type="GO" id="GO:0002161">
    <property type="term" value="F:aminoacyl-tRNA deacylase activity"/>
    <property type="evidence" value="ECO:0007669"/>
    <property type="project" value="InterPro"/>
</dbReference>
<dbReference type="FunCoup" id="A0A409XYQ9">
    <property type="interactions" value="423"/>
</dbReference>
<reference evidence="11 12" key="1">
    <citation type="journal article" date="2018" name="Evol. Lett.">
        <title>Horizontal gene cluster transfer increased hallucinogenic mushroom diversity.</title>
        <authorList>
            <person name="Reynolds H.T."/>
            <person name="Vijayakumar V."/>
            <person name="Gluck-Thaler E."/>
            <person name="Korotkin H.B."/>
            <person name="Matheny P.B."/>
            <person name="Slot J.C."/>
        </authorList>
    </citation>
    <scope>NUCLEOTIDE SEQUENCE [LARGE SCALE GENOMIC DNA]</scope>
    <source>
        <strain evidence="11 12">SRW20</strain>
    </source>
</reference>
<dbReference type="PANTHER" id="PTHR42765:SF1">
    <property type="entry name" value="ISOLEUCINE--TRNA LIGASE, MITOCHONDRIAL"/>
    <property type="match status" value="1"/>
</dbReference>
<keyword evidence="8" id="KW-0472">Membrane</keyword>
<dbReference type="Proteomes" id="UP000284706">
    <property type="component" value="Unassembled WGS sequence"/>
</dbReference>
<keyword evidence="12" id="KW-1185">Reference proteome</keyword>
<dbReference type="Pfam" id="PF08264">
    <property type="entry name" value="Anticodon_1"/>
    <property type="match status" value="1"/>
</dbReference>
<keyword evidence="3" id="KW-0547">Nucleotide-binding</keyword>
<dbReference type="EC" id="6.1.1.5" evidence="1"/>
<dbReference type="Gene3D" id="3.40.50.620">
    <property type="entry name" value="HUPs"/>
    <property type="match status" value="2"/>
</dbReference>
<dbReference type="NCBIfam" id="TIGR00392">
    <property type="entry name" value="ileS"/>
    <property type="match status" value="1"/>
</dbReference>
<evidence type="ECO:0000256" key="8">
    <source>
        <dbReference type="SAM" id="Phobius"/>
    </source>
</evidence>
<dbReference type="PANTHER" id="PTHR42765">
    <property type="entry name" value="SOLEUCYL-TRNA SYNTHETASE"/>
    <property type="match status" value="1"/>
</dbReference>
<dbReference type="GO" id="GO:0004822">
    <property type="term" value="F:isoleucine-tRNA ligase activity"/>
    <property type="evidence" value="ECO:0007669"/>
    <property type="project" value="UniProtKB-EC"/>
</dbReference>
<dbReference type="OrthoDB" id="10264412at2759"/>
<dbReference type="InterPro" id="IPR013155">
    <property type="entry name" value="M/V/L/I-tRNA-synth_anticd-bd"/>
</dbReference>
<dbReference type="GO" id="GO:0000049">
    <property type="term" value="F:tRNA binding"/>
    <property type="evidence" value="ECO:0007669"/>
    <property type="project" value="InterPro"/>
</dbReference>